<evidence type="ECO:0000256" key="1">
    <source>
        <dbReference type="SAM" id="Phobius"/>
    </source>
</evidence>
<proteinExistence type="predicted"/>
<name>A0A0D0AAB2_9AGAM</name>
<dbReference type="AlphaFoldDB" id="A0A0D0AAB2"/>
<sequence length="108" mass="12296">MTSCIRDVYPSPHPPPRILHHGIYTVAYESPSPLNWTLDIRSWIEQYLVSFTNLTYARRLIGEIYLLAPGLLIGHICATLWLSISDALLLFCLGSIFNFVSDEPEFDV</sequence>
<keyword evidence="1" id="KW-0812">Transmembrane</keyword>
<gene>
    <name evidence="2" type="ORF">CY34DRAFT_90483</name>
</gene>
<protein>
    <submittedName>
        <fullName evidence="2">Uncharacterized protein</fullName>
    </submittedName>
</protein>
<evidence type="ECO:0000313" key="2">
    <source>
        <dbReference type="EMBL" id="KIK38736.1"/>
    </source>
</evidence>
<keyword evidence="3" id="KW-1185">Reference proteome</keyword>
<accession>A0A0D0AAB2</accession>
<keyword evidence="1" id="KW-0472">Membrane</keyword>
<dbReference type="EMBL" id="KN835377">
    <property type="protein sequence ID" value="KIK38736.1"/>
    <property type="molecule type" value="Genomic_DNA"/>
</dbReference>
<dbReference type="InParanoid" id="A0A0D0AAB2"/>
<evidence type="ECO:0000313" key="3">
    <source>
        <dbReference type="Proteomes" id="UP000054485"/>
    </source>
</evidence>
<keyword evidence="1" id="KW-1133">Transmembrane helix</keyword>
<reference evidence="3" key="2">
    <citation type="submission" date="2015-01" db="EMBL/GenBank/DDBJ databases">
        <title>Evolutionary Origins and Diversification of the Mycorrhizal Mutualists.</title>
        <authorList>
            <consortium name="DOE Joint Genome Institute"/>
            <consortium name="Mycorrhizal Genomics Consortium"/>
            <person name="Kohler A."/>
            <person name="Kuo A."/>
            <person name="Nagy L.G."/>
            <person name="Floudas D."/>
            <person name="Copeland A."/>
            <person name="Barry K.W."/>
            <person name="Cichocki N."/>
            <person name="Veneault-Fourrey C."/>
            <person name="LaButti K."/>
            <person name="Lindquist E.A."/>
            <person name="Lipzen A."/>
            <person name="Lundell T."/>
            <person name="Morin E."/>
            <person name="Murat C."/>
            <person name="Riley R."/>
            <person name="Ohm R."/>
            <person name="Sun H."/>
            <person name="Tunlid A."/>
            <person name="Henrissat B."/>
            <person name="Grigoriev I.V."/>
            <person name="Hibbett D.S."/>
            <person name="Martin F."/>
        </authorList>
    </citation>
    <scope>NUCLEOTIDE SEQUENCE [LARGE SCALE GENOMIC DNA]</scope>
    <source>
        <strain evidence="3">UH-Slu-Lm8-n1</strain>
    </source>
</reference>
<dbReference type="STRING" id="930992.A0A0D0AAB2"/>
<organism evidence="2 3">
    <name type="scientific">Suillus luteus UH-Slu-Lm8-n1</name>
    <dbReference type="NCBI Taxonomy" id="930992"/>
    <lineage>
        <taxon>Eukaryota</taxon>
        <taxon>Fungi</taxon>
        <taxon>Dikarya</taxon>
        <taxon>Basidiomycota</taxon>
        <taxon>Agaricomycotina</taxon>
        <taxon>Agaricomycetes</taxon>
        <taxon>Agaricomycetidae</taxon>
        <taxon>Boletales</taxon>
        <taxon>Suillineae</taxon>
        <taxon>Suillaceae</taxon>
        <taxon>Suillus</taxon>
    </lineage>
</organism>
<feature type="transmembrane region" description="Helical" evidence="1">
    <location>
        <begin position="64"/>
        <end position="84"/>
    </location>
</feature>
<reference evidence="2 3" key="1">
    <citation type="submission" date="2014-04" db="EMBL/GenBank/DDBJ databases">
        <authorList>
            <consortium name="DOE Joint Genome Institute"/>
            <person name="Kuo A."/>
            <person name="Ruytinx J."/>
            <person name="Rineau F."/>
            <person name="Colpaert J."/>
            <person name="Kohler A."/>
            <person name="Nagy L.G."/>
            <person name="Floudas D."/>
            <person name="Copeland A."/>
            <person name="Barry K.W."/>
            <person name="Cichocki N."/>
            <person name="Veneault-Fourrey C."/>
            <person name="LaButti K."/>
            <person name="Lindquist E.A."/>
            <person name="Lipzen A."/>
            <person name="Lundell T."/>
            <person name="Morin E."/>
            <person name="Murat C."/>
            <person name="Sun H."/>
            <person name="Tunlid A."/>
            <person name="Henrissat B."/>
            <person name="Grigoriev I.V."/>
            <person name="Hibbett D.S."/>
            <person name="Martin F."/>
            <person name="Nordberg H.P."/>
            <person name="Cantor M.N."/>
            <person name="Hua S.X."/>
        </authorList>
    </citation>
    <scope>NUCLEOTIDE SEQUENCE [LARGE SCALE GENOMIC DNA]</scope>
    <source>
        <strain evidence="2 3">UH-Slu-Lm8-n1</strain>
    </source>
</reference>
<dbReference type="Proteomes" id="UP000054485">
    <property type="component" value="Unassembled WGS sequence"/>
</dbReference>
<dbReference type="HOGENOM" id="CLU_2198743_0_0_1"/>